<reference evidence="3 5" key="1">
    <citation type="submission" date="2019-11" db="EMBL/GenBank/DDBJ databases">
        <title>Characterisation of Fundicoccus ignavus gen. nov. sp. nov., a novel genus of the family Aerococcaceae from bulk tank milk.</title>
        <authorList>
            <person name="Siebert A."/>
            <person name="Huptas C."/>
            <person name="Wenning M."/>
            <person name="Scherer S."/>
            <person name="Doll E.V."/>
        </authorList>
    </citation>
    <scope>NUCLEOTIDE SEQUENCE [LARGE SCALE GENOMIC DNA]</scope>
    <source>
        <strain evidence="3 5">DSM 109652</strain>
    </source>
</reference>
<sequence length="162" mass="18680">MDHSEDILKLLETDSRLTSKEVAILLNLDEKLVAETIKQLEDEKIIAGYHTIINWEKTDDEYVSAMIEVRVTPQRGQGFDRIAEKIYQFPEVKAMHLISGGYDYLVELKKAPMRQIANFVSSRLSVIDEVQSTATHVVLKRYKDHNTIFVKDDEDKRMVVSP</sequence>
<dbReference type="GO" id="GO:0005829">
    <property type="term" value="C:cytosol"/>
    <property type="evidence" value="ECO:0007669"/>
    <property type="project" value="TreeGrafter"/>
</dbReference>
<dbReference type="InterPro" id="IPR019887">
    <property type="entry name" value="Tscrpt_reg_AsnC/Lrp_C"/>
</dbReference>
<dbReference type="EMBL" id="WJQS01000006">
    <property type="protein sequence ID" value="MRI85718.1"/>
    <property type="molecule type" value="Genomic_DNA"/>
</dbReference>
<protein>
    <submittedName>
        <fullName evidence="2">Winged helix-turn-helix transcriptional regulator</fullName>
    </submittedName>
</protein>
<dbReference type="RefSeq" id="WP_153833351.1">
    <property type="nucleotide sequence ID" value="NZ_WJQS01000006.1"/>
</dbReference>
<dbReference type="AlphaFoldDB" id="A0A6I2GMJ3"/>
<dbReference type="InterPro" id="IPR011008">
    <property type="entry name" value="Dimeric_a/b-barrel"/>
</dbReference>
<evidence type="ECO:0000259" key="1">
    <source>
        <dbReference type="Pfam" id="PF01037"/>
    </source>
</evidence>
<dbReference type="SMART" id="SM00344">
    <property type="entry name" value="HTH_ASNC"/>
    <property type="match status" value="1"/>
</dbReference>
<evidence type="ECO:0000313" key="5">
    <source>
        <dbReference type="Proteomes" id="UP000440066"/>
    </source>
</evidence>
<dbReference type="InterPro" id="IPR036388">
    <property type="entry name" value="WH-like_DNA-bd_sf"/>
</dbReference>
<proteinExistence type="predicted"/>
<evidence type="ECO:0000313" key="3">
    <source>
        <dbReference type="EMBL" id="MRJ48299.1"/>
    </source>
</evidence>
<keyword evidence="4" id="KW-1185">Reference proteome</keyword>
<dbReference type="Proteomes" id="UP000430975">
    <property type="component" value="Unassembled WGS sequence"/>
</dbReference>
<reference evidence="2 4" key="2">
    <citation type="submission" date="2019-11" db="EMBL/GenBank/DDBJ databases">
        <title>Characterisation of Fundicoccus ignavus gen. nov. sp. nov., a novel genus of the family Aerococcaceae isolated from bulk tank milk.</title>
        <authorList>
            <person name="Siebert A."/>
            <person name="Huptas C."/>
            <person name="Wenning M."/>
            <person name="Scherer S."/>
            <person name="Doll E.V."/>
        </authorList>
    </citation>
    <scope>NUCLEOTIDE SEQUENCE [LARGE SCALE GENOMIC DNA]</scope>
    <source>
        <strain evidence="2 4">WS4759</strain>
    </source>
</reference>
<dbReference type="SUPFAM" id="SSF54909">
    <property type="entry name" value="Dimeric alpha+beta barrel"/>
    <property type="match status" value="1"/>
</dbReference>
<accession>A0A6I2GMJ3</accession>
<dbReference type="Pfam" id="PF13412">
    <property type="entry name" value="HTH_24"/>
    <property type="match status" value="1"/>
</dbReference>
<evidence type="ECO:0000313" key="2">
    <source>
        <dbReference type="EMBL" id="MRI85718.1"/>
    </source>
</evidence>
<feature type="domain" description="Transcription regulator AsnC/Lrp ligand binding" evidence="1">
    <location>
        <begin position="67"/>
        <end position="141"/>
    </location>
</feature>
<dbReference type="InterPro" id="IPR036390">
    <property type="entry name" value="WH_DNA-bd_sf"/>
</dbReference>
<dbReference type="SUPFAM" id="SSF46785">
    <property type="entry name" value="Winged helix' DNA-binding domain"/>
    <property type="match status" value="1"/>
</dbReference>
<comment type="caution">
    <text evidence="2">The sequence shown here is derived from an EMBL/GenBank/DDBJ whole genome shotgun (WGS) entry which is preliminary data.</text>
</comment>
<dbReference type="PANTHER" id="PTHR30154">
    <property type="entry name" value="LEUCINE-RESPONSIVE REGULATORY PROTEIN"/>
    <property type="match status" value="1"/>
</dbReference>
<dbReference type="Pfam" id="PF01037">
    <property type="entry name" value="AsnC_trans_reg"/>
    <property type="match status" value="1"/>
</dbReference>
<evidence type="ECO:0000313" key="4">
    <source>
        <dbReference type="Proteomes" id="UP000430975"/>
    </source>
</evidence>
<dbReference type="Gene3D" id="3.30.70.920">
    <property type="match status" value="1"/>
</dbReference>
<dbReference type="PANTHER" id="PTHR30154:SF34">
    <property type="entry name" value="TRANSCRIPTIONAL REGULATOR AZLB"/>
    <property type="match status" value="1"/>
</dbReference>
<dbReference type="Proteomes" id="UP000440066">
    <property type="component" value="Unassembled WGS sequence"/>
</dbReference>
<dbReference type="Gene3D" id="1.10.10.10">
    <property type="entry name" value="Winged helix-like DNA-binding domain superfamily/Winged helix DNA-binding domain"/>
    <property type="match status" value="1"/>
</dbReference>
<name>A0A6I2GMJ3_9LACT</name>
<dbReference type="GO" id="GO:0043565">
    <property type="term" value="F:sequence-specific DNA binding"/>
    <property type="evidence" value="ECO:0007669"/>
    <property type="project" value="TreeGrafter"/>
</dbReference>
<dbReference type="EMBL" id="WJQT01000025">
    <property type="protein sequence ID" value="MRJ48299.1"/>
    <property type="molecule type" value="Genomic_DNA"/>
</dbReference>
<organism evidence="2 4">
    <name type="scientific">Fundicoccus ignavus</name>
    <dbReference type="NCBI Taxonomy" id="2664442"/>
    <lineage>
        <taxon>Bacteria</taxon>
        <taxon>Bacillati</taxon>
        <taxon>Bacillota</taxon>
        <taxon>Bacilli</taxon>
        <taxon>Lactobacillales</taxon>
        <taxon>Aerococcaceae</taxon>
        <taxon>Fundicoccus</taxon>
    </lineage>
</organism>
<dbReference type="InterPro" id="IPR019888">
    <property type="entry name" value="Tscrpt_reg_AsnC-like"/>
</dbReference>
<gene>
    <name evidence="3" type="ORF">GF867_12135</name>
    <name evidence="2" type="ORF">GIY09_07545</name>
</gene>
<dbReference type="GO" id="GO:0043200">
    <property type="term" value="P:response to amino acid"/>
    <property type="evidence" value="ECO:0007669"/>
    <property type="project" value="TreeGrafter"/>
</dbReference>